<dbReference type="PANTHER" id="PTHR45784:SF3">
    <property type="entry name" value="C-TYPE LECTIN DOMAIN FAMILY 4 MEMBER K-LIKE-RELATED"/>
    <property type="match status" value="1"/>
</dbReference>
<dbReference type="Gene3D" id="3.10.100.10">
    <property type="entry name" value="Mannose-Binding Protein A, subunit A"/>
    <property type="match status" value="2"/>
</dbReference>
<keyword evidence="2" id="KW-0732">Signal</keyword>
<protein>
    <recommendedName>
        <fullName evidence="3">C-type lectin domain-containing protein</fullName>
    </recommendedName>
</protein>
<feature type="domain" description="C-type lectin" evidence="3">
    <location>
        <begin position="25"/>
        <end position="136"/>
    </location>
</feature>
<dbReference type="Ensembl" id="ENSAMXT00000040723.1">
    <property type="protein sequence ID" value="ENSAMXP00000030968.1"/>
    <property type="gene ID" value="ENSAMXG00000041286.1"/>
</dbReference>
<dbReference type="AlphaFoldDB" id="A0A3B1ILZ5"/>
<dbReference type="InterPro" id="IPR001304">
    <property type="entry name" value="C-type_lectin-like"/>
</dbReference>
<sequence length="356" mass="40588">MEISVFQLLLVTAFPLTFSSVSRQYHLITDKKSWTDAQTYCRNNYVDLATAENDLDFGRIQREAQRLGFTSEAWVGLFNDINSWRCSRDEVPLGSWTNWGADQPNNANAVDECVTMKGDGGWYDLPCSTSYAFICYDEKISGSDKYVYYSAGKTWKEAQDYCRQKHTDLACPSDDPQNSIIQNKILTQWTWIGFYRDGWKWSDNTSVSSIKWSSNQPDNSGGNDNCAYVVKSVFGSSYRSFDWNLCFFGCDTSGGSTDGWFDDEDCSDQRAFFCQSLPAPKKRQVMKVVLQSDQDMNDPTVKAALLVKIQQKLKEQGMMENATLRWKEQSDGSVFYKQKEEKSENVENNTATACEL</sequence>
<dbReference type="InterPro" id="IPR018378">
    <property type="entry name" value="C-type_lectin_CS"/>
</dbReference>
<name>A0A3B1ILZ5_ASTMX</name>
<evidence type="ECO:0000256" key="2">
    <source>
        <dbReference type="SAM" id="SignalP"/>
    </source>
</evidence>
<dbReference type="InterPro" id="IPR016186">
    <property type="entry name" value="C-type_lectin-like/link_sf"/>
</dbReference>
<keyword evidence="5" id="KW-1185">Reference proteome</keyword>
<evidence type="ECO:0000256" key="1">
    <source>
        <dbReference type="ARBA" id="ARBA00023157"/>
    </source>
</evidence>
<evidence type="ECO:0000313" key="5">
    <source>
        <dbReference type="Proteomes" id="UP000018467"/>
    </source>
</evidence>
<dbReference type="GeneTree" id="ENSGT01100000263473"/>
<accession>A0A3B1ILZ5</accession>
<dbReference type="SUPFAM" id="SSF56436">
    <property type="entry name" value="C-type lectin-like"/>
    <property type="match status" value="2"/>
</dbReference>
<feature type="chain" id="PRO_5017463297" description="C-type lectin domain-containing protein" evidence="2">
    <location>
        <begin position="24"/>
        <end position="356"/>
    </location>
</feature>
<dbReference type="InterPro" id="IPR016187">
    <property type="entry name" value="CTDL_fold"/>
</dbReference>
<dbReference type="PANTHER" id="PTHR45784">
    <property type="entry name" value="C-TYPE LECTIN DOMAIN FAMILY 20 MEMBER A-RELATED"/>
    <property type="match status" value="1"/>
</dbReference>
<feature type="signal peptide" evidence="2">
    <location>
        <begin position="1"/>
        <end position="23"/>
    </location>
</feature>
<proteinExistence type="predicted"/>
<reference evidence="5" key="1">
    <citation type="submission" date="2013-03" db="EMBL/GenBank/DDBJ databases">
        <authorList>
            <person name="Jeffery W."/>
            <person name="Warren W."/>
            <person name="Wilson R.K."/>
        </authorList>
    </citation>
    <scope>NUCLEOTIDE SEQUENCE</scope>
    <source>
        <strain evidence="5">female</strain>
    </source>
</reference>
<organism evidence="4 5">
    <name type="scientific">Astyanax mexicanus</name>
    <name type="common">Blind cave fish</name>
    <name type="synonym">Astyanax fasciatus mexicanus</name>
    <dbReference type="NCBI Taxonomy" id="7994"/>
    <lineage>
        <taxon>Eukaryota</taxon>
        <taxon>Metazoa</taxon>
        <taxon>Chordata</taxon>
        <taxon>Craniata</taxon>
        <taxon>Vertebrata</taxon>
        <taxon>Euteleostomi</taxon>
        <taxon>Actinopterygii</taxon>
        <taxon>Neopterygii</taxon>
        <taxon>Teleostei</taxon>
        <taxon>Ostariophysi</taxon>
        <taxon>Characiformes</taxon>
        <taxon>Characoidei</taxon>
        <taxon>Acestrorhamphidae</taxon>
        <taxon>Acestrorhamphinae</taxon>
        <taxon>Astyanax</taxon>
    </lineage>
</organism>
<feature type="domain" description="C-type lectin" evidence="3">
    <location>
        <begin position="141"/>
        <end position="275"/>
    </location>
</feature>
<reference evidence="4" key="4">
    <citation type="submission" date="2025-09" db="UniProtKB">
        <authorList>
            <consortium name="Ensembl"/>
        </authorList>
    </citation>
    <scope>IDENTIFICATION</scope>
</reference>
<evidence type="ECO:0000259" key="3">
    <source>
        <dbReference type="PROSITE" id="PS50041"/>
    </source>
</evidence>
<evidence type="ECO:0000313" key="4">
    <source>
        <dbReference type="Ensembl" id="ENSAMXP00000030968.1"/>
    </source>
</evidence>
<dbReference type="PROSITE" id="PS50041">
    <property type="entry name" value="C_TYPE_LECTIN_2"/>
    <property type="match status" value="2"/>
</dbReference>
<dbReference type="InParanoid" id="A0A3B1ILZ5"/>
<keyword evidence="1" id="KW-1015">Disulfide bond</keyword>
<reference evidence="5" key="2">
    <citation type="journal article" date="2014" name="Nat. Commun.">
        <title>The cavefish genome reveals candidate genes for eye loss.</title>
        <authorList>
            <person name="McGaugh S.E."/>
            <person name="Gross J.B."/>
            <person name="Aken B."/>
            <person name="Blin M."/>
            <person name="Borowsky R."/>
            <person name="Chalopin D."/>
            <person name="Hinaux H."/>
            <person name="Jeffery W.R."/>
            <person name="Keene A."/>
            <person name="Ma L."/>
            <person name="Minx P."/>
            <person name="Murphy D."/>
            <person name="O'Quin K.E."/>
            <person name="Retaux S."/>
            <person name="Rohner N."/>
            <person name="Searle S.M."/>
            <person name="Stahl B.A."/>
            <person name="Tabin C."/>
            <person name="Volff J.N."/>
            <person name="Yoshizawa M."/>
            <person name="Warren W.C."/>
        </authorList>
    </citation>
    <scope>NUCLEOTIDE SEQUENCE [LARGE SCALE GENOMIC DNA]</scope>
    <source>
        <strain evidence="5">female</strain>
    </source>
</reference>
<dbReference type="SMART" id="SM00034">
    <property type="entry name" value="CLECT"/>
    <property type="match status" value="2"/>
</dbReference>
<dbReference type="Proteomes" id="UP000018467">
    <property type="component" value="Unassembled WGS sequence"/>
</dbReference>
<reference evidence="4" key="3">
    <citation type="submission" date="2025-08" db="UniProtKB">
        <authorList>
            <consortium name="Ensembl"/>
        </authorList>
    </citation>
    <scope>IDENTIFICATION</scope>
</reference>
<dbReference type="Pfam" id="PF00059">
    <property type="entry name" value="Lectin_C"/>
    <property type="match status" value="2"/>
</dbReference>
<dbReference type="PROSITE" id="PS00615">
    <property type="entry name" value="C_TYPE_LECTIN_1"/>
    <property type="match status" value="1"/>
</dbReference>